<dbReference type="Gene3D" id="1.20.810.10">
    <property type="entry name" value="Cytochrome Bc1 Complex, Chain C"/>
    <property type="match status" value="1"/>
</dbReference>
<dbReference type="EMBL" id="QUAL01000035">
    <property type="protein sequence ID" value="RIQ34149.1"/>
    <property type="molecule type" value="Genomic_DNA"/>
</dbReference>
<dbReference type="PROSITE" id="PS51002">
    <property type="entry name" value="CYTB_NTER"/>
    <property type="match status" value="1"/>
</dbReference>
<evidence type="ECO:0000256" key="5">
    <source>
        <dbReference type="ARBA" id="ARBA00029568"/>
    </source>
</evidence>
<evidence type="ECO:0000256" key="3">
    <source>
        <dbReference type="ARBA" id="ARBA00016116"/>
    </source>
</evidence>
<feature type="transmembrane region" description="Helical" evidence="6">
    <location>
        <begin position="131"/>
        <end position="153"/>
    </location>
</feature>
<evidence type="ECO:0000259" key="7">
    <source>
        <dbReference type="PROSITE" id="PS51002"/>
    </source>
</evidence>
<dbReference type="EC" id="7.1.1.8" evidence="2"/>
<dbReference type="PANTHER" id="PTHR19271">
    <property type="entry name" value="CYTOCHROME B"/>
    <property type="match status" value="1"/>
</dbReference>
<feature type="transmembrane region" description="Helical" evidence="6">
    <location>
        <begin position="428"/>
        <end position="444"/>
    </location>
</feature>
<name>A0A418KVP4_9ACTN</name>
<keyword evidence="6" id="KW-0812">Transmembrane</keyword>
<dbReference type="InterPro" id="IPR005797">
    <property type="entry name" value="Cyt_b/b6_N"/>
</dbReference>
<feature type="transmembrane region" description="Helical" evidence="6">
    <location>
        <begin position="159"/>
        <end position="177"/>
    </location>
</feature>
<evidence type="ECO:0000256" key="1">
    <source>
        <dbReference type="ARBA" id="ARBA00001971"/>
    </source>
</evidence>
<keyword evidence="9" id="KW-1185">Reference proteome</keyword>
<organism evidence="8 9">
    <name type="scientific">Jiangella rhizosphaerae</name>
    <dbReference type="NCBI Taxonomy" id="2293569"/>
    <lineage>
        <taxon>Bacteria</taxon>
        <taxon>Bacillati</taxon>
        <taxon>Actinomycetota</taxon>
        <taxon>Actinomycetes</taxon>
        <taxon>Jiangellales</taxon>
        <taxon>Jiangellaceae</taxon>
        <taxon>Jiangella</taxon>
    </lineage>
</organism>
<comment type="cofactor">
    <cofactor evidence="1">
        <name>heme</name>
        <dbReference type="ChEBI" id="CHEBI:30413"/>
    </cofactor>
</comment>
<feature type="transmembrane region" description="Helical" evidence="6">
    <location>
        <begin position="389"/>
        <end position="408"/>
    </location>
</feature>
<dbReference type="PANTHER" id="PTHR19271:SF16">
    <property type="entry name" value="CYTOCHROME B"/>
    <property type="match status" value="1"/>
</dbReference>
<dbReference type="GO" id="GO:0022904">
    <property type="term" value="P:respiratory electron transport chain"/>
    <property type="evidence" value="ECO:0007669"/>
    <property type="project" value="InterPro"/>
</dbReference>
<dbReference type="GO" id="GO:0008121">
    <property type="term" value="F:quinol-cytochrome-c reductase activity"/>
    <property type="evidence" value="ECO:0007669"/>
    <property type="project" value="UniProtKB-EC"/>
</dbReference>
<reference evidence="8 9" key="1">
    <citation type="submission" date="2018-09" db="EMBL/GenBank/DDBJ databases">
        <title>Isolation, diversity and antifungal activity of actinobacteria from wheat.</title>
        <authorList>
            <person name="Han C."/>
        </authorList>
    </citation>
    <scope>NUCLEOTIDE SEQUENCE [LARGE SCALE GENOMIC DNA]</scope>
    <source>
        <strain evidence="8 9">NEAU-YY265</strain>
    </source>
</reference>
<dbReference type="GO" id="GO:0016491">
    <property type="term" value="F:oxidoreductase activity"/>
    <property type="evidence" value="ECO:0007669"/>
    <property type="project" value="InterPro"/>
</dbReference>
<evidence type="ECO:0000256" key="4">
    <source>
        <dbReference type="ARBA" id="ARBA00029351"/>
    </source>
</evidence>
<gene>
    <name evidence="8" type="ORF">DY240_03840</name>
</gene>
<feature type="domain" description="Cytochrome b/b6 N-terminal region profile" evidence="7">
    <location>
        <begin position="25"/>
        <end position="258"/>
    </location>
</feature>
<feature type="transmembrane region" description="Helical" evidence="6">
    <location>
        <begin position="61"/>
        <end position="84"/>
    </location>
</feature>
<dbReference type="GO" id="GO:0016020">
    <property type="term" value="C:membrane"/>
    <property type="evidence" value="ECO:0007669"/>
    <property type="project" value="InterPro"/>
</dbReference>
<protein>
    <recommendedName>
        <fullName evidence="3">Cytochrome bc1 complex cytochrome b subunit</fullName>
        <ecNumber evidence="2">7.1.1.8</ecNumber>
    </recommendedName>
    <alternativeName>
        <fullName evidence="5">Cytochrome bc1 reductase complex subunit QcrB</fullName>
    </alternativeName>
</protein>
<evidence type="ECO:0000313" key="9">
    <source>
        <dbReference type="Proteomes" id="UP000284057"/>
    </source>
</evidence>
<accession>A0A418KVP4</accession>
<evidence type="ECO:0000256" key="2">
    <source>
        <dbReference type="ARBA" id="ARBA00012951"/>
    </source>
</evidence>
<dbReference type="InterPro" id="IPR027387">
    <property type="entry name" value="Cytb/b6-like_sf"/>
</dbReference>
<dbReference type="InterPro" id="IPR036150">
    <property type="entry name" value="Cyt_b/b6_C_sf"/>
</dbReference>
<comment type="caution">
    <text evidence="8">The sequence shown here is derived from an EMBL/GenBank/DDBJ whole genome shotgun (WGS) entry which is preliminary data.</text>
</comment>
<dbReference type="Proteomes" id="UP000284057">
    <property type="component" value="Unassembled WGS sequence"/>
</dbReference>
<feature type="transmembrane region" description="Helical" evidence="6">
    <location>
        <begin position="280"/>
        <end position="302"/>
    </location>
</feature>
<evidence type="ECO:0000256" key="6">
    <source>
        <dbReference type="SAM" id="Phobius"/>
    </source>
</evidence>
<dbReference type="SUPFAM" id="SSF81648">
    <property type="entry name" value="a domain/subunit of cytochrome bc1 complex (Ubiquinol-cytochrome c reductase)"/>
    <property type="match status" value="1"/>
</dbReference>
<dbReference type="AlphaFoldDB" id="A0A418KVP4"/>
<keyword evidence="6" id="KW-0472">Membrane</keyword>
<feature type="transmembrane region" description="Helical" evidence="6">
    <location>
        <begin position="229"/>
        <end position="248"/>
    </location>
</feature>
<dbReference type="SUPFAM" id="SSF81342">
    <property type="entry name" value="Transmembrane di-heme cytochromes"/>
    <property type="match status" value="1"/>
</dbReference>
<proteinExistence type="predicted"/>
<evidence type="ECO:0000313" key="8">
    <source>
        <dbReference type="EMBL" id="RIQ34149.1"/>
    </source>
</evidence>
<dbReference type="InterPro" id="IPR016174">
    <property type="entry name" value="Di-haem_cyt_TM"/>
</dbReference>
<feature type="transmembrane region" description="Helical" evidence="6">
    <location>
        <begin position="338"/>
        <end position="368"/>
    </location>
</feature>
<keyword evidence="6" id="KW-1133">Transmembrane helix</keyword>
<dbReference type="Pfam" id="PF13631">
    <property type="entry name" value="Cytochrom_B_N_2"/>
    <property type="match status" value="1"/>
</dbReference>
<comment type="catalytic activity">
    <reaction evidence="4">
        <text>a quinol + 2 Fe(III)-[cytochrome c](out) = a quinone + 2 Fe(II)-[cytochrome c](out) + 2 H(+)(out)</text>
        <dbReference type="Rhea" id="RHEA:11484"/>
        <dbReference type="Rhea" id="RHEA-COMP:10350"/>
        <dbReference type="Rhea" id="RHEA-COMP:14399"/>
        <dbReference type="ChEBI" id="CHEBI:15378"/>
        <dbReference type="ChEBI" id="CHEBI:24646"/>
        <dbReference type="ChEBI" id="CHEBI:29033"/>
        <dbReference type="ChEBI" id="CHEBI:29034"/>
        <dbReference type="ChEBI" id="CHEBI:132124"/>
        <dbReference type="EC" id="7.1.1.8"/>
    </reaction>
</comment>
<sequence length="550" mass="60009">MIDVMSQSRPGIGPRYRSDRKEYGMSDLTKHPLVAGVVGLADRHGPMTRRRLPVPRRWTDLFAPLAVVSFLLVLVSGVVLAFWFEPSMRQVVYTGDYGPLRGVTMSEAYASTVRISMEVPGGLLVRQVHHWASLVFIAALSAHLLRVFLAGAFRGHRRVGWLLLLGLLVLGIVEAYLGHSLPDDMQSGTGLRVTEGYLLAAPVVGTWLSWLVFGDEFPGDQIISRLNAVHVWVLPALIVGLAAVWLLLAYRRWRAADAADAADDPAGDPLPRWAARMGGLGLLIAGGIVAMAAAVQVNPVWLWGPFDASQAPAGSRPPWYLGFLDGAVRLMPPWEVDVFGYTLTLSVVVPVMVLPGVVLATLALYPWFEQWATGDRRDPDVLDRPRDMPVRTALVAAFVAFYLVLWIAGASDVVATLLHVPLEPLVRFLQAAVVVAPPLAFWATKRILLGLRLRDLEELRHGHATGIVVVSPEGGFSELHRPLTPREAERRVPHGAALVPAGAGAPADEHGVANPHYRADRRRALASRFYFADLPGNRPVSGDVQVKEHA</sequence>